<accession>A0A6G0WX13</accession>
<evidence type="ECO:0000313" key="7">
    <source>
        <dbReference type="EMBL" id="KAF0732040.1"/>
    </source>
</evidence>
<name>A0A6G0WX13_9STRA</name>
<evidence type="ECO:0000256" key="2">
    <source>
        <dbReference type="ARBA" id="ARBA00022771"/>
    </source>
</evidence>
<feature type="region of interest" description="Disordered" evidence="5">
    <location>
        <begin position="1"/>
        <end position="75"/>
    </location>
</feature>
<dbReference type="InterPro" id="IPR000306">
    <property type="entry name" value="Znf_FYVE"/>
</dbReference>
<dbReference type="SUPFAM" id="SSF57903">
    <property type="entry name" value="FYVE/PHD zinc finger"/>
    <property type="match status" value="1"/>
</dbReference>
<dbReference type="InterPro" id="IPR011011">
    <property type="entry name" value="Znf_FYVE_PHD"/>
</dbReference>
<dbReference type="InterPro" id="IPR013083">
    <property type="entry name" value="Znf_RING/FYVE/PHD"/>
</dbReference>
<sequence length="516" mass="56817">MAVRESVKNPATAAGIDALPPQQTATRSPADSPSRDPQDRRGRRRSVAVGPPLIDTAESPTRSAKNAPTTTTSSSTFLSFASRPAWGIANWVMDLSMYVPPDEPSPVHTQNRSAWPRAFLDYDPSMEDATLVSRGEALVDLVLEECSAQKQPPRGTKKQPVVSKTFDSARCLYVVHASVDIQASFDDVLAVLVDRTFLSHAFGHQLVSATHERRAGPTTSIESLHLHVPRGYKRQQAMGIRYLDHVRHEDNTLWTRVYKSIDPTTTASSSMSHVVCGFVLECLPNKRHCRLSFYGDICVPSVLAIKVDGTNYFLDAFSQAVTLVQRIVRRRRRHAAATGHLSSDMPSRRVLGKRCRLCSKSFHLFRSSYACRICLSPVCADCSALETVHTNDDDDGLANDLRVCHACQSSPVSSPMTSPVVAASTFQPHACHVCHEPFLATTAVQCCKVCDRHGCLACGVFAEDNSVPPQQSHGAALWTCRRCIAPMRRSLSASHFSSMRGYDHNDDDLLRRASFD</sequence>
<evidence type="ECO:0000256" key="1">
    <source>
        <dbReference type="ARBA" id="ARBA00022723"/>
    </source>
</evidence>
<evidence type="ECO:0000256" key="5">
    <source>
        <dbReference type="SAM" id="MobiDB-lite"/>
    </source>
</evidence>
<dbReference type="Pfam" id="PF01363">
    <property type="entry name" value="FYVE"/>
    <property type="match status" value="1"/>
</dbReference>
<protein>
    <recommendedName>
        <fullName evidence="6">FYVE-type domain-containing protein</fullName>
    </recommendedName>
</protein>
<dbReference type="PROSITE" id="PS50178">
    <property type="entry name" value="ZF_FYVE"/>
    <property type="match status" value="1"/>
</dbReference>
<evidence type="ECO:0000259" key="6">
    <source>
        <dbReference type="PROSITE" id="PS50178"/>
    </source>
</evidence>
<evidence type="ECO:0000256" key="4">
    <source>
        <dbReference type="PROSITE-ProRule" id="PRU00091"/>
    </source>
</evidence>
<dbReference type="Proteomes" id="UP000481153">
    <property type="component" value="Unassembled WGS sequence"/>
</dbReference>
<feature type="compositionally biased region" description="Polar residues" evidence="5">
    <location>
        <begin position="58"/>
        <end position="68"/>
    </location>
</feature>
<dbReference type="PANTHER" id="PTHR43102:SF2">
    <property type="entry name" value="GAF DOMAIN-CONTAINING PROTEIN"/>
    <property type="match status" value="1"/>
</dbReference>
<evidence type="ECO:0000313" key="8">
    <source>
        <dbReference type="Proteomes" id="UP000481153"/>
    </source>
</evidence>
<organism evidence="7 8">
    <name type="scientific">Aphanomyces euteiches</name>
    <dbReference type="NCBI Taxonomy" id="100861"/>
    <lineage>
        <taxon>Eukaryota</taxon>
        <taxon>Sar</taxon>
        <taxon>Stramenopiles</taxon>
        <taxon>Oomycota</taxon>
        <taxon>Saprolegniomycetes</taxon>
        <taxon>Saprolegniales</taxon>
        <taxon>Verrucalvaceae</taxon>
        <taxon>Aphanomyces</taxon>
    </lineage>
</organism>
<keyword evidence="3" id="KW-0862">Zinc</keyword>
<dbReference type="PANTHER" id="PTHR43102">
    <property type="entry name" value="SLR1143 PROTEIN"/>
    <property type="match status" value="1"/>
</dbReference>
<gene>
    <name evidence="7" type="ORF">Ae201684_010693</name>
</gene>
<keyword evidence="2 4" id="KW-0863">Zinc-finger</keyword>
<reference evidence="7 8" key="1">
    <citation type="submission" date="2019-07" db="EMBL/GenBank/DDBJ databases">
        <title>Genomics analysis of Aphanomyces spp. identifies a new class of oomycete effector associated with host adaptation.</title>
        <authorList>
            <person name="Gaulin E."/>
        </authorList>
    </citation>
    <scope>NUCLEOTIDE SEQUENCE [LARGE SCALE GENOMIC DNA]</scope>
    <source>
        <strain evidence="7 8">ATCC 201684</strain>
    </source>
</reference>
<dbReference type="InterPro" id="IPR017455">
    <property type="entry name" value="Znf_FYVE-rel"/>
</dbReference>
<dbReference type="GO" id="GO:0008270">
    <property type="term" value="F:zinc ion binding"/>
    <property type="evidence" value="ECO:0007669"/>
    <property type="project" value="UniProtKB-KW"/>
</dbReference>
<dbReference type="EMBL" id="VJMJ01000137">
    <property type="protein sequence ID" value="KAF0732040.1"/>
    <property type="molecule type" value="Genomic_DNA"/>
</dbReference>
<comment type="caution">
    <text evidence="7">The sequence shown here is derived from an EMBL/GenBank/DDBJ whole genome shotgun (WGS) entry which is preliminary data.</text>
</comment>
<feature type="domain" description="FYVE-type" evidence="6">
    <location>
        <begin position="355"/>
        <end position="407"/>
    </location>
</feature>
<dbReference type="Gene3D" id="3.30.40.10">
    <property type="entry name" value="Zinc/RING finger domain, C3HC4 (zinc finger)"/>
    <property type="match status" value="1"/>
</dbReference>
<keyword evidence="1" id="KW-0479">Metal-binding</keyword>
<dbReference type="VEuPathDB" id="FungiDB:AeMF1_006353"/>
<evidence type="ECO:0000256" key="3">
    <source>
        <dbReference type="ARBA" id="ARBA00022833"/>
    </source>
</evidence>
<keyword evidence="8" id="KW-1185">Reference proteome</keyword>
<dbReference type="AlphaFoldDB" id="A0A6G0WX13"/>
<proteinExistence type="predicted"/>